<protein>
    <recommendedName>
        <fullName evidence="1">WLM domain-containing protein</fullName>
    </recommendedName>
</protein>
<evidence type="ECO:0000313" key="3">
    <source>
        <dbReference type="Proteomes" id="UP001178507"/>
    </source>
</evidence>
<dbReference type="AlphaFoldDB" id="A0AA36IS65"/>
<sequence>MGEFKVHAVEHAASLPDAHRALDLLQLVQRNAEALLRARSWRVGALVELCCCKAAPEKTGNHVAGWCIPEGDGRSASKIAIRLRRPKGKGHSLLHFENVFGTMLHELAHIVHSKHTPAFYQLMDELKDQWEKLTVSGCVLDAKGFPTVGGQAVDSSRHNPTGDSRTLAAKAAEKRQELGNLMSSRRLGHGNEPTSWRTLPARERAARAAERRAAEAALGFGDDELPDAREASHKAGDVSEGQIRGQKRKFCQRQQCQCGLQHNDLPENGMVLAEEEDRLLQLAVSASLAECAVPESSAEGVTDFASLLHPCIELSDDE</sequence>
<dbReference type="Proteomes" id="UP001178507">
    <property type="component" value="Unassembled WGS sequence"/>
</dbReference>
<dbReference type="GO" id="GO:0008237">
    <property type="term" value="F:metallopeptidase activity"/>
    <property type="evidence" value="ECO:0007669"/>
    <property type="project" value="TreeGrafter"/>
</dbReference>
<keyword evidence="3" id="KW-1185">Reference proteome</keyword>
<dbReference type="EMBL" id="CAUJNA010002380">
    <property type="protein sequence ID" value="CAJ1392670.1"/>
    <property type="molecule type" value="Genomic_DNA"/>
</dbReference>
<dbReference type="Pfam" id="PF08325">
    <property type="entry name" value="WLM"/>
    <property type="match status" value="1"/>
</dbReference>
<dbReference type="GO" id="GO:0006281">
    <property type="term" value="P:DNA repair"/>
    <property type="evidence" value="ECO:0007669"/>
    <property type="project" value="TreeGrafter"/>
</dbReference>
<evidence type="ECO:0000259" key="1">
    <source>
        <dbReference type="PROSITE" id="PS51397"/>
    </source>
</evidence>
<feature type="domain" description="WLM" evidence="1">
    <location>
        <begin position="1"/>
        <end position="214"/>
    </location>
</feature>
<name>A0AA36IS65_9DINO</name>
<reference evidence="2" key="1">
    <citation type="submission" date="2023-08" db="EMBL/GenBank/DDBJ databases">
        <authorList>
            <person name="Chen Y."/>
            <person name="Shah S."/>
            <person name="Dougan E. K."/>
            <person name="Thang M."/>
            <person name="Chan C."/>
        </authorList>
    </citation>
    <scope>NUCLEOTIDE SEQUENCE</scope>
</reference>
<dbReference type="PANTHER" id="PTHR46622:SF1">
    <property type="entry name" value="DNA-DEPENDENT METALLOPROTEASE WSS1"/>
    <property type="match status" value="1"/>
</dbReference>
<organism evidence="2 3">
    <name type="scientific">Effrenium voratum</name>
    <dbReference type="NCBI Taxonomy" id="2562239"/>
    <lineage>
        <taxon>Eukaryota</taxon>
        <taxon>Sar</taxon>
        <taxon>Alveolata</taxon>
        <taxon>Dinophyceae</taxon>
        <taxon>Suessiales</taxon>
        <taxon>Symbiodiniaceae</taxon>
        <taxon>Effrenium</taxon>
    </lineage>
</organism>
<dbReference type="PANTHER" id="PTHR46622">
    <property type="entry name" value="DNA-DEPENDENT METALLOPROTEASE WSS1"/>
    <property type="match status" value="1"/>
</dbReference>
<dbReference type="InterPro" id="IPR053000">
    <property type="entry name" value="WSS1-like_metalloprotease"/>
</dbReference>
<dbReference type="InterPro" id="IPR013536">
    <property type="entry name" value="WLM_dom"/>
</dbReference>
<dbReference type="PROSITE" id="PS51397">
    <property type="entry name" value="WLM"/>
    <property type="match status" value="1"/>
</dbReference>
<comment type="caution">
    <text evidence="2">The sequence shown here is derived from an EMBL/GenBank/DDBJ whole genome shotgun (WGS) entry which is preliminary data.</text>
</comment>
<accession>A0AA36IS65</accession>
<proteinExistence type="predicted"/>
<evidence type="ECO:0000313" key="2">
    <source>
        <dbReference type="EMBL" id="CAJ1392670.1"/>
    </source>
</evidence>
<dbReference type="GO" id="GO:0005634">
    <property type="term" value="C:nucleus"/>
    <property type="evidence" value="ECO:0007669"/>
    <property type="project" value="TreeGrafter"/>
</dbReference>
<dbReference type="Gene3D" id="3.30.2010.10">
    <property type="entry name" value="Metalloproteases ('zincins'), catalytic domain"/>
    <property type="match status" value="1"/>
</dbReference>
<gene>
    <name evidence="2" type="ORF">EVOR1521_LOCUS17712</name>
</gene>